<dbReference type="SUPFAM" id="SSF51182">
    <property type="entry name" value="RmlC-like cupins"/>
    <property type="match status" value="1"/>
</dbReference>
<name>A0A821LPH5_9BILA</name>
<accession>A0A821LPH5</accession>
<feature type="domain" description="Cupin type-2" evidence="2">
    <location>
        <begin position="74"/>
        <end position="121"/>
    </location>
</feature>
<evidence type="ECO:0000256" key="1">
    <source>
        <dbReference type="SAM" id="SignalP"/>
    </source>
</evidence>
<dbReference type="EMBL" id="CAJNYV010003682">
    <property type="protein sequence ID" value="CAF3595777.1"/>
    <property type="molecule type" value="Genomic_DNA"/>
</dbReference>
<protein>
    <recommendedName>
        <fullName evidence="2">Cupin type-2 domain-containing protein</fullName>
    </recommendedName>
</protein>
<organism evidence="4 5">
    <name type="scientific">Rotaria socialis</name>
    <dbReference type="NCBI Taxonomy" id="392032"/>
    <lineage>
        <taxon>Eukaryota</taxon>
        <taxon>Metazoa</taxon>
        <taxon>Spiralia</taxon>
        <taxon>Gnathifera</taxon>
        <taxon>Rotifera</taxon>
        <taxon>Eurotatoria</taxon>
        <taxon>Bdelloidea</taxon>
        <taxon>Philodinida</taxon>
        <taxon>Philodinidae</taxon>
        <taxon>Rotaria</taxon>
    </lineage>
</organism>
<dbReference type="Proteomes" id="UP000663865">
    <property type="component" value="Unassembled WGS sequence"/>
</dbReference>
<gene>
    <name evidence="3" type="ORF">KIK155_LOCUS20665</name>
    <name evidence="4" type="ORF">TOA249_LOCUS20633</name>
</gene>
<dbReference type="AlphaFoldDB" id="A0A821LPH5"/>
<comment type="caution">
    <text evidence="4">The sequence shown here is derived from an EMBL/GenBank/DDBJ whole genome shotgun (WGS) entry which is preliminary data.</text>
</comment>
<dbReference type="InterPro" id="IPR014710">
    <property type="entry name" value="RmlC-like_jellyroll"/>
</dbReference>
<proteinExistence type="predicted"/>
<reference evidence="4" key="1">
    <citation type="submission" date="2021-02" db="EMBL/GenBank/DDBJ databases">
        <authorList>
            <person name="Nowell W R."/>
        </authorList>
    </citation>
    <scope>NUCLEOTIDE SEQUENCE</scope>
</reference>
<dbReference type="Gene3D" id="2.60.120.10">
    <property type="entry name" value="Jelly Rolls"/>
    <property type="match status" value="1"/>
</dbReference>
<feature type="signal peptide" evidence="1">
    <location>
        <begin position="1"/>
        <end position="20"/>
    </location>
</feature>
<dbReference type="InterPro" id="IPR013096">
    <property type="entry name" value="Cupin_2"/>
</dbReference>
<dbReference type="PANTHER" id="PTHR36440:SF1">
    <property type="entry name" value="PUTATIVE (AFU_ORTHOLOGUE AFUA_8G07350)-RELATED"/>
    <property type="match status" value="1"/>
</dbReference>
<dbReference type="PANTHER" id="PTHR36440">
    <property type="entry name" value="PUTATIVE (AFU_ORTHOLOGUE AFUA_8G07350)-RELATED"/>
    <property type="match status" value="1"/>
</dbReference>
<sequence>MPTMFYLVMMLMAVYHMSWGQLNNESRWLAVQPNSSDFVHTLPFPNSVCKYKFGSRETGGLYTLFEAEYLTDGPGRHIHTREDELFQIIDGKVQFFVNGKQLCGSTGDYVFVPRNTPQAIRVHNINKLKRPVRIQILLAPAGLEGFLDEIAPLYVTGQHNITLQDGFAKKYGIINLEPVDWKDLGCFPDDTSNSKETNSSNRVTPLFSSLISFVNNIF</sequence>
<evidence type="ECO:0000313" key="4">
    <source>
        <dbReference type="EMBL" id="CAF4754857.1"/>
    </source>
</evidence>
<dbReference type="InterPro" id="IPR011051">
    <property type="entry name" value="RmlC_Cupin_sf"/>
</dbReference>
<keyword evidence="1" id="KW-0732">Signal</keyword>
<evidence type="ECO:0000259" key="2">
    <source>
        <dbReference type="Pfam" id="PF07883"/>
    </source>
</evidence>
<dbReference type="InterPro" id="IPR053146">
    <property type="entry name" value="QDO-like"/>
</dbReference>
<dbReference type="EMBL" id="CAJOBS010001708">
    <property type="protein sequence ID" value="CAF4754857.1"/>
    <property type="molecule type" value="Genomic_DNA"/>
</dbReference>
<dbReference type="Proteomes" id="UP000663838">
    <property type="component" value="Unassembled WGS sequence"/>
</dbReference>
<evidence type="ECO:0000313" key="3">
    <source>
        <dbReference type="EMBL" id="CAF3595777.1"/>
    </source>
</evidence>
<dbReference type="Pfam" id="PF07883">
    <property type="entry name" value="Cupin_2"/>
    <property type="match status" value="1"/>
</dbReference>
<feature type="chain" id="PRO_5035624203" description="Cupin type-2 domain-containing protein" evidence="1">
    <location>
        <begin position="21"/>
        <end position="218"/>
    </location>
</feature>
<evidence type="ECO:0000313" key="5">
    <source>
        <dbReference type="Proteomes" id="UP000663838"/>
    </source>
</evidence>